<name>A0A8J3RBD6_9ACTN</name>
<dbReference type="RefSeq" id="WP_204018618.1">
    <property type="nucleotide sequence ID" value="NZ_BOOG01000068.1"/>
</dbReference>
<dbReference type="Proteomes" id="UP000610966">
    <property type="component" value="Unassembled WGS sequence"/>
</dbReference>
<dbReference type="SUPFAM" id="SSF54427">
    <property type="entry name" value="NTF2-like"/>
    <property type="match status" value="1"/>
</dbReference>
<dbReference type="InterPro" id="IPR009959">
    <property type="entry name" value="Cyclase_SnoaL-like"/>
</dbReference>
<dbReference type="AlphaFoldDB" id="A0A8J3RBD6"/>
<evidence type="ECO:0000313" key="2">
    <source>
        <dbReference type="Proteomes" id="UP000610966"/>
    </source>
</evidence>
<protein>
    <recommendedName>
        <fullName evidence="3">SnoaL-like polyketide cyclase</fullName>
    </recommendedName>
</protein>
<organism evidence="1 2">
    <name type="scientific">Sphaerimonospora thailandensis</name>
    <dbReference type="NCBI Taxonomy" id="795644"/>
    <lineage>
        <taxon>Bacteria</taxon>
        <taxon>Bacillati</taxon>
        <taxon>Actinomycetota</taxon>
        <taxon>Actinomycetes</taxon>
        <taxon>Streptosporangiales</taxon>
        <taxon>Streptosporangiaceae</taxon>
        <taxon>Sphaerimonospora</taxon>
    </lineage>
</organism>
<reference evidence="1" key="1">
    <citation type="submission" date="2021-01" db="EMBL/GenBank/DDBJ databases">
        <title>Whole genome shotgun sequence of Sphaerimonospora thailandensis NBRC 107569.</title>
        <authorList>
            <person name="Komaki H."/>
            <person name="Tamura T."/>
        </authorList>
    </citation>
    <scope>NUCLEOTIDE SEQUENCE</scope>
    <source>
        <strain evidence="1">NBRC 107569</strain>
    </source>
</reference>
<evidence type="ECO:0000313" key="1">
    <source>
        <dbReference type="EMBL" id="GIH72971.1"/>
    </source>
</evidence>
<keyword evidence="2" id="KW-1185">Reference proteome</keyword>
<dbReference type="GO" id="GO:0030638">
    <property type="term" value="P:polyketide metabolic process"/>
    <property type="evidence" value="ECO:0007669"/>
    <property type="project" value="InterPro"/>
</dbReference>
<dbReference type="Pfam" id="PF07366">
    <property type="entry name" value="SnoaL"/>
    <property type="match status" value="1"/>
</dbReference>
<accession>A0A8J3RBD6</accession>
<sequence length="145" mass="16025">MPDVRDLVDLVLGALNDHDVERALRHFSSDAVLVSPIGVAEGHGEIAWYFEHLIKGFPDLGITVWHKVTCEDPMFTEWTMTGTHTGPFLLPRGEILDGTGRRIAVRGCGACAVEDGLVITYRDYFDQLELYVQLGLSLELAGDLV</sequence>
<gene>
    <name evidence="1" type="ORF">Mth01_52240</name>
</gene>
<dbReference type="Gene3D" id="3.10.450.50">
    <property type="match status" value="1"/>
</dbReference>
<dbReference type="InterPro" id="IPR032710">
    <property type="entry name" value="NTF2-like_dom_sf"/>
</dbReference>
<proteinExistence type="predicted"/>
<comment type="caution">
    <text evidence="1">The sequence shown here is derived from an EMBL/GenBank/DDBJ whole genome shotgun (WGS) entry which is preliminary data.</text>
</comment>
<dbReference type="EMBL" id="BOOG01000068">
    <property type="protein sequence ID" value="GIH72971.1"/>
    <property type="molecule type" value="Genomic_DNA"/>
</dbReference>
<evidence type="ECO:0008006" key="3">
    <source>
        <dbReference type="Google" id="ProtNLM"/>
    </source>
</evidence>